<evidence type="ECO:0000313" key="2">
    <source>
        <dbReference type="Proteomes" id="UP001552594"/>
    </source>
</evidence>
<reference evidence="1 2" key="1">
    <citation type="submission" date="2024-06" db="EMBL/GenBank/DDBJ databases">
        <title>The Natural Products Discovery Center: Release of the First 8490 Sequenced Strains for Exploring Actinobacteria Biosynthetic Diversity.</title>
        <authorList>
            <person name="Kalkreuter E."/>
            <person name="Kautsar S.A."/>
            <person name="Yang D."/>
            <person name="Bader C.D."/>
            <person name="Teijaro C.N."/>
            <person name="Fluegel L."/>
            <person name="Davis C.M."/>
            <person name="Simpson J.R."/>
            <person name="Lauterbach L."/>
            <person name="Steele A.D."/>
            <person name="Gui C."/>
            <person name="Meng S."/>
            <person name="Li G."/>
            <person name="Viehrig K."/>
            <person name="Ye F."/>
            <person name="Su P."/>
            <person name="Kiefer A.F."/>
            <person name="Nichols A."/>
            <person name="Cepeda A.J."/>
            <person name="Yan W."/>
            <person name="Fan B."/>
            <person name="Jiang Y."/>
            <person name="Adhikari A."/>
            <person name="Zheng C.-J."/>
            <person name="Schuster L."/>
            <person name="Cowan T.M."/>
            <person name="Smanski M.J."/>
            <person name="Chevrette M.G."/>
            <person name="De Carvalho L.P.S."/>
            <person name="Shen B."/>
        </authorList>
    </citation>
    <scope>NUCLEOTIDE SEQUENCE [LARGE SCALE GENOMIC DNA]</scope>
    <source>
        <strain evidence="1 2">NPDC052347</strain>
    </source>
</reference>
<gene>
    <name evidence="1" type="ORF">AB0L16_00770</name>
</gene>
<keyword evidence="2" id="KW-1185">Reference proteome</keyword>
<dbReference type="Proteomes" id="UP001552594">
    <property type="component" value="Unassembled WGS sequence"/>
</dbReference>
<organism evidence="1 2">
    <name type="scientific">Streptomyces orinoci</name>
    <name type="common">Streptoverticillium orinoci</name>
    <dbReference type="NCBI Taxonomy" id="67339"/>
    <lineage>
        <taxon>Bacteria</taxon>
        <taxon>Bacillati</taxon>
        <taxon>Actinomycetota</taxon>
        <taxon>Actinomycetes</taxon>
        <taxon>Kitasatosporales</taxon>
        <taxon>Streptomycetaceae</taxon>
        <taxon>Streptomyces</taxon>
    </lineage>
</organism>
<dbReference type="RefSeq" id="WP_109281069.1">
    <property type="nucleotide sequence ID" value="NZ_JBFAUK010000001.1"/>
</dbReference>
<proteinExistence type="predicted"/>
<accession>A0ABV3JR96</accession>
<sequence>MPGRVCGDQGAGVIRGPSQGSAADGLFYNLLHLRRPAHQAVAAPEKQALKAAFAPLDDATWCQAVLDRAREVFGQAFRGLG</sequence>
<name>A0ABV3JR96_STRON</name>
<comment type="caution">
    <text evidence="1">The sequence shown here is derived from an EMBL/GenBank/DDBJ whole genome shotgun (WGS) entry which is preliminary data.</text>
</comment>
<dbReference type="EMBL" id="JBFAUK010000001">
    <property type="protein sequence ID" value="MEV5505002.1"/>
    <property type="molecule type" value="Genomic_DNA"/>
</dbReference>
<evidence type="ECO:0000313" key="1">
    <source>
        <dbReference type="EMBL" id="MEV5505002.1"/>
    </source>
</evidence>
<protein>
    <submittedName>
        <fullName evidence="1">Uncharacterized protein</fullName>
    </submittedName>
</protein>